<evidence type="ECO:0000313" key="12">
    <source>
        <dbReference type="EMBL" id="KAG9251108.1"/>
    </source>
</evidence>
<dbReference type="EMBL" id="MU251270">
    <property type="protein sequence ID" value="KAG9251108.1"/>
    <property type="molecule type" value="Genomic_DNA"/>
</dbReference>
<evidence type="ECO:0000256" key="10">
    <source>
        <dbReference type="SAM" id="Coils"/>
    </source>
</evidence>
<keyword evidence="7 9" id="KW-0539">Nucleus</keyword>
<keyword evidence="4 9" id="KW-0805">Transcription regulation</keyword>
<dbReference type="GO" id="GO:0006357">
    <property type="term" value="P:regulation of transcription by RNA polymerase II"/>
    <property type="evidence" value="ECO:0007669"/>
    <property type="project" value="InterPro"/>
</dbReference>
<sequence>MAQNYQNPLALPRTLSPDSLDVLTHLYTVLTEVRTTLQTSTGLDPTSNDGKKTTSPTGLSFKDVVRASDGLRHKLQRAREQVGKLPDMQRGIAEQEAEIKELEARIEKQRVLLERLREGGLQFGQDGGEKMEM</sequence>
<evidence type="ECO:0000256" key="6">
    <source>
        <dbReference type="ARBA" id="ARBA00023163"/>
    </source>
</evidence>
<comment type="function">
    <text evidence="8 9">Component of the Mediator complex, a coactivator involved in the regulated transcription of nearly all RNA polymerase II-dependent genes. Mediator functions as a bridge to convey information from gene-specific regulatory proteins to the basal RNA polymerase II transcription machinery. Mediator is recruited to promoters by direct interactions with regulatory proteins and serves as a scaffold for the assembly of a functional preinitiation complex with RNA polymerase II and the general transcription factors.</text>
</comment>
<feature type="coiled-coil region" evidence="10">
    <location>
        <begin position="85"/>
        <end position="119"/>
    </location>
</feature>
<keyword evidence="6 9" id="KW-0804">Transcription</keyword>
<keyword evidence="10" id="KW-0175">Coiled coil</keyword>
<proteinExistence type="inferred from homology"/>
<reference evidence="12" key="1">
    <citation type="journal article" date="2021" name="IMA Fungus">
        <title>Genomic characterization of three marine fungi, including Emericellopsis atlantica sp. nov. with signatures of a generalist lifestyle and marine biomass degradation.</title>
        <authorList>
            <person name="Hagestad O.C."/>
            <person name="Hou L."/>
            <person name="Andersen J.H."/>
            <person name="Hansen E.H."/>
            <person name="Altermark B."/>
            <person name="Li C."/>
            <person name="Kuhnert E."/>
            <person name="Cox R.J."/>
            <person name="Crous P.W."/>
            <person name="Spatafora J.W."/>
            <person name="Lail K."/>
            <person name="Amirebrahimi M."/>
            <person name="Lipzen A."/>
            <person name="Pangilinan J."/>
            <person name="Andreopoulos W."/>
            <person name="Hayes R.D."/>
            <person name="Ng V."/>
            <person name="Grigoriev I.V."/>
            <person name="Jackson S.A."/>
            <person name="Sutton T.D.S."/>
            <person name="Dobson A.D.W."/>
            <person name="Rama T."/>
        </authorList>
    </citation>
    <scope>NUCLEOTIDE SEQUENCE</scope>
    <source>
        <strain evidence="12">TS7</strain>
    </source>
</reference>
<comment type="similarity">
    <text evidence="2 9">Belongs to the Mediator complex subunit 9 family.</text>
</comment>
<keyword evidence="13" id="KW-1185">Reference proteome</keyword>
<dbReference type="Pfam" id="PF07544">
    <property type="entry name" value="Med9"/>
    <property type="match status" value="1"/>
</dbReference>
<comment type="subcellular location">
    <subcellularLocation>
        <location evidence="1 9">Nucleus</location>
    </subcellularLocation>
</comment>
<evidence type="ECO:0000256" key="11">
    <source>
        <dbReference type="SAM" id="MobiDB-lite"/>
    </source>
</evidence>
<organism evidence="12 13">
    <name type="scientific">Emericellopsis atlantica</name>
    <dbReference type="NCBI Taxonomy" id="2614577"/>
    <lineage>
        <taxon>Eukaryota</taxon>
        <taxon>Fungi</taxon>
        <taxon>Dikarya</taxon>
        <taxon>Ascomycota</taxon>
        <taxon>Pezizomycotina</taxon>
        <taxon>Sordariomycetes</taxon>
        <taxon>Hypocreomycetidae</taxon>
        <taxon>Hypocreales</taxon>
        <taxon>Bionectriaceae</taxon>
        <taxon>Emericellopsis</taxon>
    </lineage>
</organism>
<evidence type="ECO:0000256" key="3">
    <source>
        <dbReference type="ARBA" id="ARBA00011837"/>
    </source>
</evidence>
<feature type="region of interest" description="Disordered" evidence="11">
    <location>
        <begin position="37"/>
        <end position="58"/>
    </location>
</feature>
<dbReference type="GO" id="GO:0003712">
    <property type="term" value="F:transcription coregulator activity"/>
    <property type="evidence" value="ECO:0007669"/>
    <property type="project" value="InterPro"/>
</dbReference>
<evidence type="ECO:0000256" key="1">
    <source>
        <dbReference type="ARBA" id="ARBA00004123"/>
    </source>
</evidence>
<comment type="subunit">
    <text evidence="3 9">Component of the Mediator complex.</text>
</comment>
<evidence type="ECO:0000256" key="8">
    <source>
        <dbReference type="ARBA" id="ARBA00025687"/>
    </source>
</evidence>
<dbReference type="InterPro" id="IPR037212">
    <property type="entry name" value="Med7/Med21-like"/>
</dbReference>
<dbReference type="AlphaFoldDB" id="A0A9P7ZFD9"/>
<evidence type="ECO:0000256" key="2">
    <source>
        <dbReference type="ARBA" id="ARBA00008089"/>
    </source>
</evidence>
<name>A0A9P7ZFD9_9HYPO</name>
<dbReference type="SUPFAM" id="SSF140718">
    <property type="entry name" value="Mediator hinge subcomplex-like"/>
    <property type="match status" value="1"/>
</dbReference>
<dbReference type="InterPro" id="IPR011425">
    <property type="entry name" value="Med9"/>
</dbReference>
<accession>A0A9P7ZFD9</accession>
<evidence type="ECO:0000313" key="13">
    <source>
        <dbReference type="Proteomes" id="UP000887229"/>
    </source>
</evidence>
<dbReference type="Proteomes" id="UP000887229">
    <property type="component" value="Unassembled WGS sequence"/>
</dbReference>
<protein>
    <recommendedName>
        <fullName evidence="9">Mediator of RNA polymerase II transcription subunit 9</fullName>
    </recommendedName>
    <alternativeName>
        <fullName evidence="9">Mediator complex subunit 9</fullName>
    </alternativeName>
</protein>
<comment type="caution">
    <text evidence="12">The sequence shown here is derived from an EMBL/GenBank/DDBJ whole genome shotgun (WGS) entry which is preliminary data.</text>
</comment>
<dbReference type="GO" id="GO:0016592">
    <property type="term" value="C:mediator complex"/>
    <property type="evidence" value="ECO:0007669"/>
    <property type="project" value="InterPro"/>
</dbReference>
<evidence type="ECO:0000256" key="5">
    <source>
        <dbReference type="ARBA" id="ARBA00023159"/>
    </source>
</evidence>
<evidence type="ECO:0000256" key="4">
    <source>
        <dbReference type="ARBA" id="ARBA00023015"/>
    </source>
</evidence>
<gene>
    <name evidence="9" type="primary">MED9</name>
    <name evidence="12" type="ORF">F5Z01DRAFT_293846</name>
</gene>
<dbReference type="OrthoDB" id="5414694at2759"/>
<evidence type="ECO:0000256" key="9">
    <source>
        <dbReference type="RuleBase" id="RU364145"/>
    </source>
</evidence>
<keyword evidence="5 9" id="KW-0010">Activator</keyword>
<evidence type="ECO:0000256" key="7">
    <source>
        <dbReference type="ARBA" id="ARBA00023242"/>
    </source>
</evidence>